<feature type="domain" description="ABC1 atypical kinase-like" evidence="2">
    <location>
        <begin position="25"/>
        <end position="61"/>
    </location>
</feature>
<dbReference type="Proteomes" id="UP001501803">
    <property type="component" value="Unassembled WGS sequence"/>
</dbReference>
<proteinExistence type="inferred from homology"/>
<reference evidence="4" key="1">
    <citation type="journal article" date="2019" name="Int. J. Syst. Evol. Microbiol.">
        <title>The Global Catalogue of Microorganisms (GCM) 10K type strain sequencing project: providing services to taxonomists for standard genome sequencing and annotation.</title>
        <authorList>
            <consortium name="The Broad Institute Genomics Platform"/>
            <consortium name="The Broad Institute Genome Sequencing Center for Infectious Disease"/>
            <person name="Wu L."/>
            <person name="Ma J."/>
        </authorList>
    </citation>
    <scope>NUCLEOTIDE SEQUENCE [LARGE SCALE GENOMIC DNA]</scope>
    <source>
        <strain evidence="4">JCM 17021</strain>
    </source>
</reference>
<evidence type="ECO:0000313" key="3">
    <source>
        <dbReference type="EMBL" id="GAA3889066.1"/>
    </source>
</evidence>
<sequence length="96" mass="10948">MKLGQVLSTRTDLLPQEFLTELALLQQRVPAAEWTDVRHLLETELGDTIDNFFASFDEIPLRRVPDSSAQLRRRNTEISLVEEAARDRVETPSANV</sequence>
<accession>A0ABP7KYM5</accession>
<protein>
    <recommendedName>
        <fullName evidence="2">ABC1 atypical kinase-like domain-containing protein</fullName>
    </recommendedName>
</protein>
<comment type="similarity">
    <text evidence="1">Belongs to the protein kinase superfamily. ADCK protein kinase family.</text>
</comment>
<dbReference type="RefSeq" id="WP_345068795.1">
    <property type="nucleotide sequence ID" value="NZ_BAABCN010000012.1"/>
</dbReference>
<dbReference type="InterPro" id="IPR050154">
    <property type="entry name" value="UbiB_kinase"/>
</dbReference>
<dbReference type="EMBL" id="BAABCN010000012">
    <property type="protein sequence ID" value="GAA3889066.1"/>
    <property type="molecule type" value="Genomic_DNA"/>
</dbReference>
<dbReference type="PANTHER" id="PTHR10566:SF113">
    <property type="entry name" value="PROTEIN ACTIVITY OF BC1 COMPLEX KINASE 7, CHLOROPLASTIC"/>
    <property type="match status" value="1"/>
</dbReference>
<dbReference type="InterPro" id="IPR004147">
    <property type="entry name" value="ABC1_dom"/>
</dbReference>
<evidence type="ECO:0000313" key="4">
    <source>
        <dbReference type="Proteomes" id="UP001501803"/>
    </source>
</evidence>
<keyword evidence="4" id="KW-1185">Reference proteome</keyword>
<gene>
    <name evidence="3" type="ORF">GCM10022381_33590</name>
</gene>
<dbReference type="PANTHER" id="PTHR10566">
    <property type="entry name" value="CHAPERONE-ACTIVITY OF BC1 COMPLEX CABC1 -RELATED"/>
    <property type="match status" value="1"/>
</dbReference>
<evidence type="ECO:0000256" key="1">
    <source>
        <dbReference type="ARBA" id="ARBA00009670"/>
    </source>
</evidence>
<name>A0ABP7KYM5_9MICO</name>
<organism evidence="3 4">
    <name type="scientific">Leifsonia kafniensis</name>
    <dbReference type="NCBI Taxonomy" id="475957"/>
    <lineage>
        <taxon>Bacteria</taxon>
        <taxon>Bacillati</taxon>
        <taxon>Actinomycetota</taxon>
        <taxon>Actinomycetes</taxon>
        <taxon>Micrococcales</taxon>
        <taxon>Microbacteriaceae</taxon>
        <taxon>Leifsonia</taxon>
    </lineage>
</organism>
<dbReference type="Pfam" id="PF03109">
    <property type="entry name" value="ABC1"/>
    <property type="match status" value="1"/>
</dbReference>
<comment type="caution">
    <text evidence="3">The sequence shown here is derived from an EMBL/GenBank/DDBJ whole genome shotgun (WGS) entry which is preliminary data.</text>
</comment>
<evidence type="ECO:0000259" key="2">
    <source>
        <dbReference type="Pfam" id="PF03109"/>
    </source>
</evidence>